<dbReference type="PROSITE" id="PS51032">
    <property type="entry name" value="AP2_ERF"/>
    <property type="match status" value="1"/>
</dbReference>
<dbReference type="AlphaFoldDB" id="A0A8T0JIA4"/>
<dbReference type="EMBL" id="JABFOF010000011">
    <property type="protein sequence ID" value="KAG2371981.1"/>
    <property type="molecule type" value="Genomic_DNA"/>
</dbReference>
<evidence type="ECO:0000256" key="4">
    <source>
        <dbReference type="ARBA" id="ARBA00023125"/>
    </source>
</evidence>
<dbReference type="InterPro" id="IPR036955">
    <property type="entry name" value="AP2/ERF_dom_sf"/>
</dbReference>
<comment type="subcellular location">
    <subcellularLocation>
        <location evidence="1">Nucleus</location>
    </subcellularLocation>
</comment>
<proteinExistence type="predicted"/>
<evidence type="ECO:0000259" key="9">
    <source>
        <dbReference type="PROSITE" id="PS51032"/>
    </source>
</evidence>
<sequence length="317" mass="35100">MAPRDRTTALAGPGPSPAQAHKEIRYRGVRKRPWGRYAAEIRDPGKKTRVWLGTFDTAEEAARAYDAAARDFRGAKAKTNFPTPSELLVNNHSSSNNNSARSPSQSSTLDSSSPPPPPPLLDLTLTPLTASVLPAARPVLFFDAFARADTVIAVGRRDTCGFGRPATDFRRSDSNSERRGLLDLDLNVAPLPEVAGCSRDSETGLSYPVAARISMACGIERLVEWSHRLEIEESPQAAPTAETLREKEERIRSGRVWRWVPRGHSVLTMWLSELMLSSRDVSAPPSFLCLHLFPLFLLRPFQFSLTFFITFFLVASH</sequence>
<evidence type="ECO:0000313" key="11">
    <source>
        <dbReference type="Proteomes" id="UP000743370"/>
    </source>
</evidence>
<feature type="region of interest" description="Disordered" evidence="7">
    <location>
        <begin position="1"/>
        <end position="29"/>
    </location>
</feature>
<evidence type="ECO:0000256" key="6">
    <source>
        <dbReference type="ARBA" id="ARBA00023242"/>
    </source>
</evidence>
<dbReference type="Proteomes" id="UP000743370">
    <property type="component" value="Unassembled WGS sequence"/>
</dbReference>
<evidence type="ECO:0000256" key="1">
    <source>
        <dbReference type="ARBA" id="ARBA00004123"/>
    </source>
</evidence>
<dbReference type="SUPFAM" id="SSF54171">
    <property type="entry name" value="DNA-binding domain"/>
    <property type="match status" value="1"/>
</dbReference>
<keyword evidence="2" id="KW-0936">Ethylene signaling pathway</keyword>
<dbReference type="FunFam" id="3.30.730.10:FF:000001">
    <property type="entry name" value="Ethylene-responsive transcription factor 2"/>
    <property type="match status" value="1"/>
</dbReference>
<dbReference type="GO" id="GO:0003677">
    <property type="term" value="F:DNA binding"/>
    <property type="evidence" value="ECO:0007669"/>
    <property type="project" value="UniProtKB-KW"/>
</dbReference>
<evidence type="ECO:0000256" key="7">
    <source>
        <dbReference type="SAM" id="MobiDB-lite"/>
    </source>
</evidence>
<organism evidence="10 11">
    <name type="scientific">Phaseolus angularis</name>
    <name type="common">Azuki bean</name>
    <name type="synonym">Vigna angularis</name>
    <dbReference type="NCBI Taxonomy" id="3914"/>
    <lineage>
        <taxon>Eukaryota</taxon>
        <taxon>Viridiplantae</taxon>
        <taxon>Streptophyta</taxon>
        <taxon>Embryophyta</taxon>
        <taxon>Tracheophyta</taxon>
        <taxon>Spermatophyta</taxon>
        <taxon>Magnoliopsida</taxon>
        <taxon>eudicotyledons</taxon>
        <taxon>Gunneridae</taxon>
        <taxon>Pentapetalae</taxon>
        <taxon>rosids</taxon>
        <taxon>fabids</taxon>
        <taxon>Fabales</taxon>
        <taxon>Fabaceae</taxon>
        <taxon>Papilionoideae</taxon>
        <taxon>50 kb inversion clade</taxon>
        <taxon>NPAAA clade</taxon>
        <taxon>indigoferoid/millettioid clade</taxon>
        <taxon>Phaseoleae</taxon>
        <taxon>Vigna</taxon>
    </lineage>
</organism>
<dbReference type="CDD" id="cd00018">
    <property type="entry name" value="AP2"/>
    <property type="match status" value="1"/>
</dbReference>
<keyword evidence="3" id="KW-0805">Transcription regulation</keyword>
<evidence type="ECO:0000256" key="8">
    <source>
        <dbReference type="SAM" id="Phobius"/>
    </source>
</evidence>
<keyword evidence="4" id="KW-0238">DNA-binding</keyword>
<dbReference type="PANTHER" id="PTHR31677:SF231">
    <property type="entry name" value="ETHYLENE-RESPONSIVE TRANSCRIPTION FACTOR 4"/>
    <property type="match status" value="1"/>
</dbReference>
<dbReference type="GO" id="GO:0005634">
    <property type="term" value="C:nucleus"/>
    <property type="evidence" value="ECO:0007669"/>
    <property type="project" value="UniProtKB-SubCell"/>
</dbReference>
<keyword evidence="5" id="KW-0804">Transcription</keyword>
<feature type="domain" description="AP2/ERF" evidence="9">
    <location>
        <begin position="25"/>
        <end position="82"/>
    </location>
</feature>
<name>A0A8T0JIA4_PHAAN</name>
<evidence type="ECO:0000256" key="5">
    <source>
        <dbReference type="ARBA" id="ARBA00023163"/>
    </source>
</evidence>
<dbReference type="PANTHER" id="PTHR31677">
    <property type="entry name" value="AP2 DOMAIN CLASS TRANSCRIPTION FACTOR"/>
    <property type="match status" value="1"/>
</dbReference>
<evidence type="ECO:0000256" key="3">
    <source>
        <dbReference type="ARBA" id="ARBA00023015"/>
    </source>
</evidence>
<dbReference type="InterPro" id="IPR016177">
    <property type="entry name" value="DNA-bd_dom_sf"/>
</dbReference>
<keyword evidence="8" id="KW-1133">Transmembrane helix</keyword>
<keyword evidence="6" id="KW-0539">Nucleus</keyword>
<dbReference type="SMART" id="SM00380">
    <property type="entry name" value="AP2"/>
    <property type="match status" value="1"/>
</dbReference>
<protein>
    <submittedName>
        <fullName evidence="10">Ethylene-responsive transcription factor</fullName>
    </submittedName>
</protein>
<gene>
    <name evidence="10" type="ORF">HKW66_Vig0241020</name>
</gene>
<dbReference type="GO" id="GO:0009873">
    <property type="term" value="P:ethylene-activated signaling pathway"/>
    <property type="evidence" value="ECO:0007669"/>
    <property type="project" value="UniProtKB-KW"/>
</dbReference>
<keyword evidence="8" id="KW-0472">Membrane</keyword>
<feature type="transmembrane region" description="Helical" evidence="8">
    <location>
        <begin position="292"/>
        <end position="315"/>
    </location>
</feature>
<feature type="region of interest" description="Disordered" evidence="7">
    <location>
        <begin position="77"/>
        <end position="122"/>
    </location>
</feature>
<accession>A0A8T0JIA4</accession>
<keyword evidence="8" id="KW-0812">Transmembrane</keyword>
<dbReference type="PRINTS" id="PR00367">
    <property type="entry name" value="ETHRSPELEMNT"/>
</dbReference>
<evidence type="ECO:0000313" key="10">
    <source>
        <dbReference type="EMBL" id="KAG2371981.1"/>
    </source>
</evidence>
<dbReference type="Gene3D" id="3.30.730.10">
    <property type="entry name" value="AP2/ERF domain"/>
    <property type="match status" value="1"/>
</dbReference>
<dbReference type="GO" id="GO:0003700">
    <property type="term" value="F:DNA-binding transcription factor activity"/>
    <property type="evidence" value="ECO:0007669"/>
    <property type="project" value="InterPro"/>
</dbReference>
<reference evidence="10 11" key="1">
    <citation type="submission" date="2020-05" db="EMBL/GenBank/DDBJ databases">
        <title>Vigna angularis (adzuki bean) Var. LongXiaoDou No. 4 denovo assembly.</title>
        <authorList>
            <person name="Xiang H."/>
        </authorList>
    </citation>
    <scope>NUCLEOTIDE SEQUENCE [LARGE SCALE GENOMIC DNA]</scope>
    <source>
        <tissue evidence="10">Leaf</tissue>
    </source>
</reference>
<dbReference type="Pfam" id="PF00847">
    <property type="entry name" value="AP2"/>
    <property type="match status" value="1"/>
</dbReference>
<feature type="compositionally biased region" description="Low complexity" evidence="7">
    <location>
        <begin position="90"/>
        <end position="112"/>
    </location>
</feature>
<dbReference type="InterPro" id="IPR001471">
    <property type="entry name" value="AP2/ERF_dom"/>
</dbReference>
<comment type="caution">
    <text evidence="10">The sequence shown here is derived from an EMBL/GenBank/DDBJ whole genome shotgun (WGS) entry which is preliminary data.</text>
</comment>
<evidence type="ECO:0000256" key="2">
    <source>
        <dbReference type="ARBA" id="ARBA00022745"/>
    </source>
</evidence>